<dbReference type="PANTHER" id="PTHR34406:SF1">
    <property type="entry name" value="PROTEIN YCEI"/>
    <property type="match status" value="1"/>
</dbReference>
<sequence>MKRRTALLIVVAIVVVIVAAGIAYSFYFAQQANAPREAPGVAVNCNPASSSTDLRSFEIVPDKTTASYKVHENLIIRNLPSTDAIGKTRDVHGTFRVSTKQAPQVATLHLTVNLSTLKTDEPRRDQYVRTQALETDTYPNAEFTSTCAAGLPVQYTDGQQVSFQLPGNLTMHGKTNQETFAVTGKVSGNTITGTASTSLFMTDFGIQPPNLANVAIAENKVVISIDLVAQQK</sequence>
<dbReference type="AlphaFoldDB" id="A0A402B1S2"/>
<protein>
    <recommendedName>
        <fullName evidence="2">Lipid/polyisoprenoid-binding YceI-like domain-containing protein</fullName>
    </recommendedName>
</protein>
<dbReference type="RefSeq" id="WP_126625846.1">
    <property type="nucleotide sequence ID" value="NZ_BIFT01000001.1"/>
</dbReference>
<dbReference type="Proteomes" id="UP000287171">
    <property type="component" value="Unassembled WGS sequence"/>
</dbReference>
<feature type="domain" description="Lipid/polyisoprenoid-binding YceI-like" evidence="2">
    <location>
        <begin position="56"/>
        <end position="230"/>
    </location>
</feature>
<dbReference type="EMBL" id="BIFT01000001">
    <property type="protein sequence ID" value="GCE25247.1"/>
    <property type="molecule type" value="Genomic_DNA"/>
</dbReference>
<dbReference type="SMART" id="SM00867">
    <property type="entry name" value="YceI"/>
    <property type="match status" value="1"/>
</dbReference>
<dbReference type="Gene3D" id="2.40.128.110">
    <property type="entry name" value="Lipid/polyisoprenoid-binding, YceI-like"/>
    <property type="match status" value="1"/>
</dbReference>
<evidence type="ECO:0000256" key="1">
    <source>
        <dbReference type="ARBA" id="ARBA00008812"/>
    </source>
</evidence>
<dbReference type="OrthoDB" id="153595at2"/>
<comment type="similarity">
    <text evidence="1">Belongs to the UPF0312 family.</text>
</comment>
<evidence type="ECO:0000313" key="3">
    <source>
        <dbReference type="EMBL" id="GCE25247.1"/>
    </source>
</evidence>
<evidence type="ECO:0000313" key="4">
    <source>
        <dbReference type="Proteomes" id="UP000287171"/>
    </source>
</evidence>
<dbReference type="Pfam" id="PF04264">
    <property type="entry name" value="YceI"/>
    <property type="match status" value="1"/>
</dbReference>
<evidence type="ECO:0000259" key="2">
    <source>
        <dbReference type="SMART" id="SM00867"/>
    </source>
</evidence>
<dbReference type="SUPFAM" id="SSF101874">
    <property type="entry name" value="YceI-like"/>
    <property type="match status" value="1"/>
</dbReference>
<organism evidence="3 4">
    <name type="scientific">Dictyobacter alpinus</name>
    <dbReference type="NCBI Taxonomy" id="2014873"/>
    <lineage>
        <taxon>Bacteria</taxon>
        <taxon>Bacillati</taxon>
        <taxon>Chloroflexota</taxon>
        <taxon>Ktedonobacteria</taxon>
        <taxon>Ktedonobacterales</taxon>
        <taxon>Dictyobacteraceae</taxon>
        <taxon>Dictyobacter</taxon>
    </lineage>
</organism>
<comment type="caution">
    <text evidence="3">The sequence shown here is derived from an EMBL/GenBank/DDBJ whole genome shotgun (WGS) entry which is preliminary data.</text>
</comment>
<accession>A0A402B1S2</accession>
<gene>
    <name evidence="3" type="ORF">KDA_07310</name>
</gene>
<reference evidence="4" key="1">
    <citation type="submission" date="2018-12" db="EMBL/GenBank/DDBJ databases">
        <title>Tengunoibacter tsumagoiensis gen. nov., sp. nov., Dictyobacter kobayashii sp. nov., D. alpinus sp. nov., and D. joshuensis sp. nov. and description of Dictyobacteraceae fam. nov. within the order Ktedonobacterales isolated from Tengu-no-mugimeshi.</title>
        <authorList>
            <person name="Wang C.M."/>
            <person name="Zheng Y."/>
            <person name="Sakai Y."/>
            <person name="Toyoda A."/>
            <person name="Minakuchi Y."/>
            <person name="Abe K."/>
            <person name="Yokota A."/>
            <person name="Yabe S."/>
        </authorList>
    </citation>
    <scope>NUCLEOTIDE SEQUENCE [LARGE SCALE GENOMIC DNA]</scope>
    <source>
        <strain evidence="4">Uno16</strain>
    </source>
</reference>
<proteinExistence type="inferred from homology"/>
<dbReference type="PANTHER" id="PTHR34406">
    <property type="entry name" value="PROTEIN YCEI"/>
    <property type="match status" value="1"/>
</dbReference>
<keyword evidence="4" id="KW-1185">Reference proteome</keyword>
<dbReference type="InterPro" id="IPR036761">
    <property type="entry name" value="TTHA0802/YceI-like_sf"/>
</dbReference>
<dbReference type="InterPro" id="IPR007372">
    <property type="entry name" value="Lipid/polyisoprenoid-bd_YceI"/>
</dbReference>
<name>A0A402B1S2_9CHLR</name>